<proteinExistence type="predicted"/>
<evidence type="ECO:0000313" key="3">
    <source>
        <dbReference type="EMBL" id="PNW70352.1"/>
    </source>
</evidence>
<dbReference type="GO" id="GO:0008568">
    <property type="term" value="F:microtubule severing ATPase activity"/>
    <property type="evidence" value="ECO:0000318"/>
    <property type="project" value="GO_Central"/>
</dbReference>
<dbReference type="EMBL" id="CM008978">
    <property type="protein sequence ID" value="PNW70352.1"/>
    <property type="molecule type" value="Genomic_DNA"/>
</dbReference>
<feature type="region of interest" description="Disordered" evidence="1">
    <location>
        <begin position="758"/>
        <end position="786"/>
    </location>
</feature>
<dbReference type="Gene3D" id="1.10.8.60">
    <property type="match status" value="1"/>
</dbReference>
<gene>
    <name evidence="3" type="ORF">CHLRE_17g716450v5</name>
</gene>
<protein>
    <recommendedName>
        <fullName evidence="2">AAA+ ATPase domain-containing protein</fullName>
    </recommendedName>
</protein>
<dbReference type="InterPro" id="IPR003593">
    <property type="entry name" value="AAA+_ATPase"/>
</dbReference>
<dbReference type="GO" id="GO:0016887">
    <property type="term" value="F:ATP hydrolysis activity"/>
    <property type="evidence" value="ECO:0000318"/>
    <property type="project" value="GO_Central"/>
</dbReference>
<dbReference type="PROSITE" id="PS00674">
    <property type="entry name" value="AAA"/>
    <property type="match status" value="1"/>
</dbReference>
<dbReference type="STRING" id="3055.A0A2K3CPY9"/>
<dbReference type="InterPro" id="IPR027417">
    <property type="entry name" value="P-loop_NTPase"/>
</dbReference>
<dbReference type="AlphaFoldDB" id="A0A2K3CPY9"/>
<sequence length="823" mass="84355">MVASSASYPNTKLQRHGDTTKQAGIAWTPACGSASNNNRHFRHHVSANGGGSGFLDGAKAVGILEADDVAGVATSGNFALTLEARLSPAGPEGYGLLVLSCARVETGVTQLLALQIDSDWNSASLLVLHCRTPRTAGLDRSPSASSSNSSTAPSAAAAASSSPGGKLSTMSTVTPSPSLALTVVARLSSARLAAPPGREPDDFHTLELHCRRGNTLSLWSDGRVVFASVDVRRALGLAQQRTAGPAAAGLRAAAASPLTGPLGLGVGSARMDFRCWRVASLAASGAAGPLAARGMHAALAAAEVGDAERAGAWGGVGEWGATGGGRRCEEEEEEEEMAAAGWGSEDGGGQGQEGSRRWRDVDEGGSGCGYGHSSDRYDRGGGGGGGGGGRWAREAGGRGRGGYGHAHEEGDDGDEEGHEFRPPAAARRAARALNAPAHTALAAAASAVTSKWSRRPYIADLDPQLVDAVMREVVPPPPRQGNGRRGGGVRLSDVLVRDDAKQLLSESVVMPLILPELFAGALEPWRGVLLFGPPGTGKTLLARAVAATADVTFFAVGAAALTSKWRGDSEKMVRTLFAVAEACAPAVVFVDEVDALVGGGGGAGAMDGGGGGGDGDSEASRRFKSELLQQMDGLTSRTGSGHPGARSTAASGVLVLAASNSPWDIDPALRRRLEKRIYIGLPELTARRGMLDLYLPEQGCRLSPDVDLDHLAARLQGYSGADIKLLCRDALMAPLRRLTGGHTPAHYRRLRKALGLEGGGGGGGRGGGGGGAETGERGGGGGVGPLLEVTRADVEGALKRIRPSVGREQVARYEEWDRLFAAA</sequence>
<name>A0A2K3CPY9_CHLRE</name>
<dbReference type="GO" id="GO:0005524">
    <property type="term" value="F:ATP binding"/>
    <property type="evidence" value="ECO:0007669"/>
    <property type="project" value="InterPro"/>
</dbReference>
<accession>A0A2K3CPY9</accession>
<dbReference type="GO" id="GO:0005819">
    <property type="term" value="C:spindle"/>
    <property type="evidence" value="ECO:0000318"/>
    <property type="project" value="GO_Central"/>
</dbReference>
<dbReference type="RefSeq" id="XP_042914624.1">
    <property type="nucleotide sequence ID" value="XM_043072165.1"/>
</dbReference>
<dbReference type="InterPro" id="IPR041569">
    <property type="entry name" value="AAA_lid_3"/>
</dbReference>
<feature type="region of interest" description="Disordered" evidence="1">
    <location>
        <begin position="136"/>
        <end position="174"/>
    </location>
</feature>
<dbReference type="InterPro" id="IPR050304">
    <property type="entry name" value="MT-severing_AAA_ATPase"/>
</dbReference>
<dbReference type="ExpressionAtlas" id="A0A2K3CPY9">
    <property type="expression patterns" value="baseline and differential"/>
</dbReference>
<dbReference type="PANTHER" id="PTHR23074:SF19">
    <property type="entry name" value="KATANIN P60 ATPASE-CONTAINING SUBUNIT A1"/>
    <property type="match status" value="1"/>
</dbReference>
<organism evidence="3 4">
    <name type="scientific">Chlamydomonas reinhardtii</name>
    <name type="common">Chlamydomonas smithii</name>
    <dbReference type="NCBI Taxonomy" id="3055"/>
    <lineage>
        <taxon>Eukaryota</taxon>
        <taxon>Viridiplantae</taxon>
        <taxon>Chlorophyta</taxon>
        <taxon>core chlorophytes</taxon>
        <taxon>Chlorophyceae</taxon>
        <taxon>CS clade</taxon>
        <taxon>Chlamydomonadales</taxon>
        <taxon>Chlamydomonadaceae</taxon>
        <taxon>Chlamydomonas</taxon>
    </lineage>
</organism>
<dbReference type="Proteomes" id="UP000006906">
    <property type="component" value="Chromosome 17"/>
</dbReference>
<dbReference type="GO" id="GO:0051013">
    <property type="term" value="P:microtubule severing"/>
    <property type="evidence" value="ECO:0000318"/>
    <property type="project" value="GO_Central"/>
</dbReference>
<dbReference type="GO" id="GO:0005737">
    <property type="term" value="C:cytoplasm"/>
    <property type="evidence" value="ECO:0000318"/>
    <property type="project" value="GO_Central"/>
</dbReference>
<dbReference type="InParanoid" id="A0A2K3CPY9"/>
<feature type="compositionally biased region" description="Low complexity" evidence="1">
    <location>
        <begin position="141"/>
        <end position="163"/>
    </location>
</feature>
<evidence type="ECO:0000313" key="4">
    <source>
        <dbReference type="Proteomes" id="UP000006906"/>
    </source>
</evidence>
<dbReference type="GeneID" id="5725935"/>
<feature type="domain" description="AAA+ ATPase" evidence="2">
    <location>
        <begin position="524"/>
        <end position="683"/>
    </location>
</feature>
<dbReference type="InterPro" id="IPR003960">
    <property type="entry name" value="ATPase_AAA_CS"/>
</dbReference>
<dbReference type="PaxDb" id="3055-EDO98121"/>
<dbReference type="PANTHER" id="PTHR23074">
    <property type="entry name" value="AAA DOMAIN-CONTAINING"/>
    <property type="match status" value="1"/>
</dbReference>
<feature type="compositionally biased region" description="Gly residues" evidence="1">
    <location>
        <begin position="380"/>
        <end position="390"/>
    </location>
</feature>
<dbReference type="Gramene" id="PNW70352">
    <property type="protein sequence ID" value="PNW70352"/>
    <property type="gene ID" value="CHLRE_17g716450v5"/>
</dbReference>
<reference evidence="3 4" key="1">
    <citation type="journal article" date="2007" name="Science">
        <title>The Chlamydomonas genome reveals the evolution of key animal and plant functions.</title>
        <authorList>
            <person name="Merchant S.S."/>
            <person name="Prochnik S.E."/>
            <person name="Vallon O."/>
            <person name="Harris E.H."/>
            <person name="Karpowicz S.J."/>
            <person name="Witman G.B."/>
            <person name="Terry A."/>
            <person name="Salamov A."/>
            <person name="Fritz-Laylin L.K."/>
            <person name="Marechal-Drouard L."/>
            <person name="Marshall W.F."/>
            <person name="Qu L.H."/>
            <person name="Nelson D.R."/>
            <person name="Sanderfoot A.A."/>
            <person name="Spalding M.H."/>
            <person name="Kapitonov V.V."/>
            <person name="Ren Q."/>
            <person name="Ferris P."/>
            <person name="Lindquist E."/>
            <person name="Shapiro H."/>
            <person name="Lucas S.M."/>
            <person name="Grimwood J."/>
            <person name="Schmutz J."/>
            <person name="Cardol P."/>
            <person name="Cerutti H."/>
            <person name="Chanfreau G."/>
            <person name="Chen C.L."/>
            <person name="Cognat V."/>
            <person name="Croft M.T."/>
            <person name="Dent R."/>
            <person name="Dutcher S."/>
            <person name="Fernandez E."/>
            <person name="Fukuzawa H."/>
            <person name="Gonzalez-Ballester D."/>
            <person name="Gonzalez-Halphen D."/>
            <person name="Hallmann A."/>
            <person name="Hanikenne M."/>
            <person name="Hippler M."/>
            <person name="Inwood W."/>
            <person name="Jabbari K."/>
            <person name="Kalanon M."/>
            <person name="Kuras R."/>
            <person name="Lefebvre P.A."/>
            <person name="Lemaire S.D."/>
            <person name="Lobanov A.V."/>
            <person name="Lohr M."/>
            <person name="Manuell A."/>
            <person name="Meier I."/>
            <person name="Mets L."/>
            <person name="Mittag M."/>
            <person name="Mittelmeier T."/>
            <person name="Moroney J.V."/>
            <person name="Moseley J."/>
            <person name="Napoli C."/>
            <person name="Nedelcu A.M."/>
            <person name="Niyogi K."/>
            <person name="Novoselov S.V."/>
            <person name="Paulsen I.T."/>
            <person name="Pazour G."/>
            <person name="Purton S."/>
            <person name="Ral J.P."/>
            <person name="Riano-Pachon D.M."/>
            <person name="Riekhof W."/>
            <person name="Rymarquis L."/>
            <person name="Schroda M."/>
            <person name="Stern D."/>
            <person name="Umen J."/>
            <person name="Willows R."/>
            <person name="Wilson N."/>
            <person name="Zimmer S.L."/>
            <person name="Allmer J."/>
            <person name="Balk J."/>
            <person name="Bisova K."/>
            <person name="Chen C.J."/>
            <person name="Elias M."/>
            <person name="Gendler K."/>
            <person name="Hauser C."/>
            <person name="Lamb M.R."/>
            <person name="Ledford H."/>
            <person name="Long J.C."/>
            <person name="Minagawa J."/>
            <person name="Page M.D."/>
            <person name="Pan J."/>
            <person name="Pootakham W."/>
            <person name="Roje S."/>
            <person name="Rose A."/>
            <person name="Stahlberg E."/>
            <person name="Terauchi A.M."/>
            <person name="Yang P."/>
            <person name="Ball S."/>
            <person name="Bowler C."/>
            <person name="Dieckmann C.L."/>
            <person name="Gladyshev V.N."/>
            <person name="Green P."/>
            <person name="Jorgensen R."/>
            <person name="Mayfield S."/>
            <person name="Mueller-Roeber B."/>
            <person name="Rajamani S."/>
            <person name="Sayre R.T."/>
            <person name="Brokstein P."/>
            <person name="Dubchak I."/>
            <person name="Goodstein D."/>
            <person name="Hornick L."/>
            <person name="Huang Y.W."/>
            <person name="Jhaveri J."/>
            <person name="Luo Y."/>
            <person name="Martinez D."/>
            <person name="Ngau W.C."/>
            <person name="Otillar B."/>
            <person name="Poliakov A."/>
            <person name="Porter A."/>
            <person name="Szajkowski L."/>
            <person name="Werner G."/>
            <person name="Zhou K."/>
            <person name="Grigoriev I.V."/>
            <person name="Rokhsar D.S."/>
            <person name="Grossman A.R."/>
        </authorList>
    </citation>
    <scope>NUCLEOTIDE SEQUENCE [LARGE SCALE GENOMIC DNA]</scope>
    <source>
        <strain evidence="4">CC-503</strain>
    </source>
</reference>
<feature type="region of interest" description="Disordered" evidence="1">
    <location>
        <begin position="315"/>
        <end position="427"/>
    </location>
</feature>
<dbReference type="SUPFAM" id="SSF52540">
    <property type="entry name" value="P-loop containing nucleoside triphosphate hydrolases"/>
    <property type="match status" value="1"/>
</dbReference>
<dbReference type="SMART" id="SM00382">
    <property type="entry name" value="AAA"/>
    <property type="match status" value="1"/>
</dbReference>
<dbReference type="OrthoDB" id="545726at2759"/>
<feature type="compositionally biased region" description="Gly residues" evidence="1">
    <location>
        <begin position="315"/>
        <end position="325"/>
    </location>
</feature>
<dbReference type="Gene3D" id="3.40.50.300">
    <property type="entry name" value="P-loop containing nucleotide triphosphate hydrolases"/>
    <property type="match status" value="1"/>
</dbReference>
<evidence type="ECO:0000259" key="2">
    <source>
        <dbReference type="SMART" id="SM00382"/>
    </source>
</evidence>
<evidence type="ECO:0000256" key="1">
    <source>
        <dbReference type="SAM" id="MobiDB-lite"/>
    </source>
</evidence>
<dbReference type="KEGG" id="cre:CHLRE_17g716450v5"/>
<dbReference type="Pfam" id="PF17862">
    <property type="entry name" value="AAA_lid_3"/>
    <property type="match status" value="1"/>
</dbReference>
<keyword evidence="4" id="KW-1185">Reference proteome</keyword>
<dbReference type="InterPro" id="IPR003959">
    <property type="entry name" value="ATPase_AAA_core"/>
</dbReference>
<dbReference type="Pfam" id="PF00004">
    <property type="entry name" value="AAA"/>
    <property type="match status" value="1"/>
</dbReference>
<feature type="compositionally biased region" description="Gly residues" evidence="1">
    <location>
        <begin position="758"/>
        <end position="784"/>
    </location>
</feature>